<protein>
    <recommendedName>
        <fullName evidence="3">SRPBCC domain-containing protein</fullName>
    </recommendedName>
</protein>
<dbReference type="Gene3D" id="3.30.530.20">
    <property type="match status" value="1"/>
</dbReference>
<name>A0ABM9HF53_9BACT</name>
<evidence type="ECO:0000313" key="1">
    <source>
        <dbReference type="EMBL" id="CAI2718665.1"/>
    </source>
</evidence>
<reference evidence="1 2" key="1">
    <citation type="submission" date="2022-09" db="EMBL/GenBank/DDBJ databases">
        <authorList>
            <person name="Kop L."/>
        </authorList>
    </citation>
    <scope>NUCLEOTIDE SEQUENCE [LARGE SCALE GENOMIC DNA]</scope>
    <source>
        <strain evidence="1 2">347</strain>
    </source>
</reference>
<keyword evidence="2" id="KW-1185">Reference proteome</keyword>
<organism evidence="1 2">
    <name type="scientific">Nitrospina watsonii</name>
    <dbReference type="NCBI Taxonomy" id="1323948"/>
    <lineage>
        <taxon>Bacteria</taxon>
        <taxon>Pseudomonadati</taxon>
        <taxon>Nitrospinota/Tectimicrobiota group</taxon>
        <taxon>Nitrospinota</taxon>
        <taxon>Nitrospinia</taxon>
        <taxon>Nitrospinales</taxon>
        <taxon>Nitrospinaceae</taxon>
        <taxon>Nitrospina</taxon>
    </lineage>
</organism>
<evidence type="ECO:0008006" key="3">
    <source>
        <dbReference type="Google" id="ProtNLM"/>
    </source>
</evidence>
<proteinExistence type="predicted"/>
<evidence type="ECO:0000313" key="2">
    <source>
        <dbReference type="Proteomes" id="UP001157733"/>
    </source>
</evidence>
<dbReference type="SUPFAM" id="SSF55961">
    <property type="entry name" value="Bet v1-like"/>
    <property type="match status" value="1"/>
</dbReference>
<dbReference type="Proteomes" id="UP001157733">
    <property type="component" value="Chromosome"/>
</dbReference>
<dbReference type="InterPro" id="IPR023393">
    <property type="entry name" value="START-like_dom_sf"/>
</dbReference>
<accession>A0ABM9HF53</accession>
<dbReference type="RefSeq" id="WP_282012597.1">
    <property type="nucleotide sequence ID" value="NZ_OX336137.1"/>
</dbReference>
<gene>
    <name evidence="1" type="ORF">NSPWAT_1806</name>
</gene>
<sequence>MEESDFRIEFAMRSDAATLYRAVATQEGIQGWWTLFTEFDGKQGSVAEMRFPKTGFFTRMQVEQLAPYQIFYAQAGGTIGAVPTGALEMRGGKASAGRIQ</sequence>
<dbReference type="EMBL" id="OX336137">
    <property type="protein sequence ID" value="CAI2718665.1"/>
    <property type="molecule type" value="Genomic_DNA"/>
</dbReference>